<reference evidence="2 3" key="1">
    <citation type="journal article" date="2024" name="Front Chem Biol">
        <title>Unveiling the potential of Daldinia eschscholtzii MFLUCC 19-0629 through bioactivity and bioinformatics studies for enhanced sustainable agriculture production.</title>
        <authorList>
            <person name="Brooks S."/>
            <person name="Weaver J.A."/>
            <person name="Klomchit A."/>
            <person name="Alharthi S.A."/>
            <person name="Onlamun T."/>
            <person name="Nurani R."/>
            <person name="Vong T.K."/>
            <person name="Alberti F."/>
            <person name="Greco C."/>
        </authorList>
    </citation>
    <scope>NUCLEOTIDE SEQUENCE [LARGE SCALE GENOMIC DNA]</scope>
    <source>
        <strain evidence="2">MFLUCC 19-0629</strain>
    </source>
</reference>
<feature type="region of interest" description="Disordered" evidence="1">
    <location>
        <begin position="498"/>
        <end position="593"/>
    </location>
</feature>
<sequence length="744" mass="85853">MTSESLAGDWTDAHLVGVMSAKKESFGSHPEDWEEAEKNHWETTKYAREKEDMRIQQEYRVHADQLRAQLVRLYDRKTQLQQELQAIEGDIEHHEKQQERLVNEFDENEARLTSRRKAEDEARESFFARNREEAASKENVRPKSSNGARRQPSRDMSSQVNGAGWTSINGSRRRSRREEEEEPPADPGNLLSSIYHNPVEESDSLNGRSMPLRSSNNRGRPSLISNGVITETSTDSPDGVLAARTKDRPLKPKQRHSLPSLPAAARSPNGRPSIPELIGEVPTKPSSGRRSLPSAKGSVPPTERSTPAPIEAQEVTRERLALQDDGKVMTEPSMYAGIPLERIDKDHPYWDPEWEPLESIIQPQLDKWKEKLDQLRRDPQSIRHTVFLANRQVNRGQSVVNFLRDGEWHPYQFVGKEMMNKFYKTFINYDTMFRLVNVHEELKKFDLDMTPLEWLRQRMYDIAEAQGDKFNLSKITHDLYHDASLKLLREKHGFGNIGRPSGYKLREKDPEKAAAKKIKQESTGSVRRKARRSIGQVDPDDTPSIDMQKGSEQPQEVLEPVTPRLQKRQRLEPAPLPSPPKPEPEEDDLEYSGWTSTDSFSAGRIMHMDWRVYQIKTHDLTTSTEVTQYWTWKPEKGLFEHQVLRDVHPKVTWGFYQKPINFDLAVDEIKEIQYAPDSQKVLVSVTDEKRNCVLAYFKRERTKRRFLAFAKRKGIKLVKSTGAQLENSWDTMESKTMPNEDSDT</sequence>
<evidence type="ECO:0000313" key="2">
    <source>
        <dbReference type="EMBL" id="KAK6949775.1"/>
    </source>
</evidence>
<accession>A0AAX6MAU7</accession>
<evidence type="ECO:0000256" key="1">
    <source>
        <dbReference type="SAM" id="MobiDB-lite"/>
    </source>
</evidence>
<organism evidence="2 3">
    <name type="scientific">Daldinia eschscholtzii</name>
    <dbReference type="NCBI Taxonomy" id="292717"/>
    <lineage>
        <taxon>Eukaryota</taxon>
        <taxon>Fungi</taxon>
        <taxon>Dikarya</taxon>
        <taxon>Ascomycota</taxon>
        <taxon>Pezizomycotina</taxon>
        <taxon>Sordariomycetes</taxon>
        <taxon>Xylariomycetidae</taxon>
        <taxon>Xylariales</taxon>
        <taxon>Hypoxylaceae</taxon>
        <taxon>Daldinia</taxon>
    </lineage>
</organism>
<comment type="caution">
    <text evidence="2">The sequence shown here is derived from an EMBL/GenBank/DDBJ whole genome shotgun (WGS) entry which is preliminary data.</text>
</comment>
<gene>
    <name evidence="2" type="ORF">Daesc_008096</name>
</gene>
<evidence type="ECO:0000313" key="3">
    <source>
        <dbReference type="Proteomes" id="UP001369815"/>
    </source>
</evidence>
<dbReference type="Proteomes" id="UP001369815">
    <property type="component" value="Unassembled WGS sequence"/>
</dbReference>
<feature type="compositionally biased region" description="Polar residues" evidence="1">
    <location>
        <begin position="204"/>
        <end position="236"/>
    </location>
</feature>
<feature type="compositionally biased region" description="Polar residues" evidence="1">
    <location>
        <begin position="142"/>
        <end position="170"/>
    </location>
</feature>
<dbReference type="AlphaFoldDB" id="A0AAX6MAU7"/>
<protein>
    <submittedName>
        <fullName evidence="2">Uncharacterized protein</fullName>
    </submittedName>
</protein>
<name>A0AAX6MAU7_9PEZI</name>
<proteinExistence type="predicted"/>
<dbReference type="EMBL" id="JBANMG010000008">
    <property type="protein sequence ID" value="KAK6949775.1"/>
    <property type="molecule type" value="Genomic_DNA"/>
</dbReference>
<keyword evidence="3" id="KW-1185">Reference proteome</keyword>
<feature type="region of interest" description="Disordered" evidence="1">
    <location>
        <begin position="99"/>
        <end position="315"/>
    </location>
</feature>
<feature type="compositionally biased region" description="Basic and acidic residues" evidence="1">
    <location>
        <begin position="504"/>
        <end position="520"/>
    </location>
</feature>
<feature type="compositionally biased region" description="Basic and acidic residues" evidence="1">
    <location>
        <begin position="99"/>
        <end position="141"/>
    </location>
</feature>